<dbReference type="Pfam" id="PF13538">
    <property type="entry name" value="UvrD_C_2"/>
    <property type="match status" value="1"/>
</dbReference>
<evidence type="ECO:0000259" key="12">
    <source>
        <dbReference type="SMART" id="SM00382"/>
    </source>
</evidence>
<keyword evidence="8 11" id="KW-0238">DNA-binding</keyword>
<comment type="similarity">
    <text evidence="11">Belongs to the RecD family.</text>
</comment>
<evidence type="ECO:0000256" key="10">
    <source>
        <dbReference type="ARBA" id="ARBA00023235"/>
    </source>
</evidence>
<evidence type="ECO:0000256" key="6">
    <source>
        <dbReference type="ARBA" id="ARBA00022839"/>
    </source>
</evidence>
<evidence type="ECO:0000256" key="4">
    <source>
        <dbReference type="ARBA" id="ARBA00022801"/>
    </source>
</evidence>
<dbReference type="Proteomes" id="UP001501581">
    <property type="component" value="Unassembled WGS sequence"/>
</dbReference>
<keyword evidence="3 11" id="KW-0227">DNA damage</keyword>
<evidence type="ECO:0000256" key="1">
    <source>
        <dbReference type="ARBA" id="ARBA00022722"/>
    </source>
</evidence>
<dbReference type="InterPro" id="IPR003593">
    <property type="entry name" value="AAA+_ATPase"/>
</dbReference>
<dbReference type="CDD" id="cd17933">
    <property type="entry name" value="DEXSc_RecD-like"/>
    <property type="match status" value="1"/>
</dbReference>
<organism evidence="13 14">
    <name type="scientific">Nocardioides dubius</name>
    <dbReference type="NCBI Taxonomy" id="317019"/>
    <lineage>
        <taxon>Bacteria</taxon>
        <taxon>Bacillati</taxon>
        <taxon>Actinomycetota</taxon>
        <taxon>Actinomycetes</taxon>
        <taxon>Propionibacteriales</taxon>
        <taxon>Nocardioidaceae</taxon>
        <taxon>Nocardioides</taxon>
    </lineage>
</organism>
<keyword evidence="6 11" id="KW-0269">Exonuclease</keyword>
<reference evidence="13 14" key="1">
    <citation type="journal article" date="2019" name="Int. J. Syst. Evol. Microbiol.">
        <title>The Global Catalogue of Microorganisms (GCM) 10K type strain sequencing project: providing services to taxonomists for standard genome sequencing and annotation.</title>
        <authorList>
            <consortium name="The Broad Institute Genomics Platform"/>
            <consortium name="The Broad Institute Genome Sequencing Center for Infectious Disease"/>
            <person name="Wu L."/>
            <person name="Ma J."/>
        </authorList>
    </citation>
    <scope>NUCLEOTIDE SEQUENCE [LARGE SCALE GENOMIC DNA]</scope>
    <source>
        <strain evidence="13 14">JCM 13008</strain>
    </source>
</reference>
<dbReference type="PANTHER" id="PTHR43788:SF6">
    <property type="entry name" value="DNA HELICASE B"/>
    <property type="match status" value="1"/>
</dbReference>
<sequence length="600" mass="64011">MSELFEPDGPYDQRLARNADGSLAAFNQAGALSAADVHVAQRLGVLAGESDPAVLLAVALVSRAVRGGSVCVDLAETKAALSEIAPELPWPDADAEVWLARIADSPLTASGVLHLDFGLVYFDRYWRQEVQLCDDLAARARRTDALAGPERIAEAAARLFPGDSYAEQRAAALAAVGSRTTVLTGGPGTGKTTTVAGLLALLGSLDERAPRIALAAPTGKASARLLEAVRHEIADERFTEAERQTLAELSSSTLHRLLGSRPDNSTRFRHHRGNRLPHDVVVVDETSMVSLTMMARLLEALRPDARLVLVGDHHQLASIDAGAVLADLVAGLPDGPGAPAVVGSLHTNHRSERDIIELGEAIRAGDADAAVERLRTPSAELSYLDQTGVLTDDLRSAILGVALTVRAAAQAGDAVGALAALDEHRLLCAHRDGPLGVEHWNRQVEQWIAEATRGEGDDPLVEPWYVGRPVLVRVNDYALGLHNGDVGVVVREADGTVRVAFQSTGGIVAFPPSRLSAIETMHAMTIHKSQGSQAKQVTVLLPEEESRLLTRELFYTAVTRARFQVNVVGAESVVRSSLARRASRASGLRQRLEANGDRPR</sequence>
<evidence type="ECO:0000256" key="7">
    <source>
        <dbReference type="ARBA" id="ARBA00022840"/>
    </source>
</evidence>
<comment type="miscellaneous">
    <text evidence="11">In the RecBCD complex, RecB has a slow 3'-5' helicase, an exonuclease activity and loads RecA onto ssDNA, RecD has a fast 5'-3' helicase activity, while RecC stimulates the ATPase and processivity of the RecB helicase and contributes to recognition of the Chi site.</text>
</comment>
<evidence type="ECO:0000256" key="5">
    <source>
        <dbReference type="ARBA" id="ARBA00022806"/>
    </source>
</evidence>
<keyword evidence="14" id="KW-1185">Reference proteome</keyword>
<dbReference type="SMART" id="SM00382">
    <property type="entry name" value="AAA"/>
    <property type="match status" value="1"/>
</dbReference>
<dbReference type="HAMAP" id="MF_01487">
    <property type="entry name" value="RecD"/>
    <property type="match status" value="1"/>
</dbReference>
<keyword evidence="1 11" id="KW-0540">Nuclease</keyword>
<evidence type="ECO:0000256" key="11">
    <source>
        <dbReference type="HAMAP-Rule" id="MF_01487"/>
    </source>
</evidence>
<dbReference type="Pfam" id="PF13245">
    <property type="entry name" value="AAA_19"/>
    <property type="match status" value="1"/>
</dbReference>
<evidence type="ECO:0000256" key="8">
    <source>
        <dbReference type="ARBA" id="ARBA00023125"/>
    </source>
</evidence>
<protein>
    <recommendedName>
        <fullName evidence="11">RecBCD enzyme subunit RecD</fullName>
        <ecNumber evidence="11">5.6.2.3</ecNumber>
    </recommendedName>
    <alternativeName>
        <fullName evidence="11">DNA 5'-3' helicase subunit RecD</fullName>
    </alternativeName>
    <alternativeName>
        <fullName evidence="11">Exonuclease V subunit RecD</fullName>
        <shortName evidence="11">ExoV subunit RecD</shortName>
    </alternativeName>
    <alternativeName>
        <fullName evidence="11">Helicase/nuclease RecBCD subunit RecD</fullName>
    </alternativeName>
</protein>
<dbReference type="EC" id="5.6.2.3" evidence="11"/>
<accession>A0ABN1TTZ8</accession>
<keyword evidence="7 11" id="KW-0067">ATP-binding</keyword>
<dbReference type="PANTHER" id="PTHR43788">
    <property type="entry name" value="DNA2/NAM7 HELICASE FAMILY MEMBER"/>
    <property type="match status" value="1"/>
</dbReference>
<dbReference type="InterPro" id="IPR050534">
    <property type="entry name" value="Coronavir_polyprotein_1ab"/>
</dbReference>
<comment type="function">
    <text evidence="11">A helicase/nuclease that prepares dsDNA breaks (DSB) for recombinational DNA repair. Binds to DSBs and unwinds DNA via a highly rapid and processive ATP-dependent bidirectional helicase activity. Unwinds dsDNA until it encounters a Chi (crossover hotspot instigator) sequence from the 3' direction. Cuts ssDNA a few nucleotides 3' to the Chi site. The properties and activities of the enzyme are changed at Chi. The Chi-altered holoenzyme produces a long 3'-ssDNA overhang and facilitates RecA-binding to the ssDNA for homologous DNA recombination and repair. Holoenzyme degrades any linearized DNA that is unable to undergo homologous recombination. In the holoenzyme this subunit has ssDNA-dependent ATPase and 5'-3' helicase activity. When added to pre-assembled RecBC greatly stimulates nuclease activity and augments holoenzyme processivity. Negatively regulates the RecA-loading ability of RecBCD.</text>
</comment>
<dbReference type="CDD" id="cd18809">
    <property type="entry name" value="SF1_C_RecD"/>
    <property type="match status" value="1"/>
</dbReference>
<dbReference type="InterPro" id="IPR027785">
    <property type="entry name" value="UvrD-like_helicase_C"/>
</dbReference>
<dbReference type="RefSeq" id="WP_343994287.1">
    <property type="nucleotide sequence ID" value="NZ_BAAALG010000009.1"/>
</dbReference>
<dbReference type="InterPro" id="IPR049550">
    <property type="entry name" value="RecD_N"/>
</dbReference>
<comment type="subunit">
    <text evidence="11">Heterotrimer of RecB, RecC and RecD. All subunits contribute to DNA-binding.</text>
</comment>
<keyword evidence="4 11" id="KW-0378">Hydrolase</keyword>
<gene>
    <name evidence="11 13" type="primary">recD</name>
    <name evidence="13" type="ORF">GCM10009668_21940</name>
</gene>
<dbReference type="Gene3D" id="3.40.50.300">
    <property type="entry name" value="P-loop containing nucleotide triphosphate hydrolases"/>
    <property type="match status" value="3"/>
</dbReference>
<comment type="catalytic activity">
    <reaction evidence="11">
        <text>ATP + H2O = ADP + phosphate + H(+)</text>
        <dbReference type="Rhea" id="RHEA:13065"/>
        <dbReference type="ChEBI" id="CHEBI:15377"/>
        <dbReference type="ChEBI" id="CHEBI:15378"/>
        <dbReference type="ChEBI" id="CHEBI:30616"/>
        <dbReference type="ChEBI" id="CHEBI:43474"/>
        <dbReference type="ChEBI" id="CHEBI:456216"/>
        <dbReference type="EC" id="5.6.2.3"/>
    </reaction>
</comment>
<evidence type="ECO:0000313" key="14">
    <source>
        <dbReference type="Proteomes" id="UP001501581"/>
    </source>
</evidence>
<evidence type="ECO:0000256" key="9">
    <source>
        <dbReference type="ARBA" id="ARBA00023204"/>
    </source>
</evidence>
<dbReference type="InterPro" id="IPR041851">
    <property type="entry name" value="RecD_N_sf"/>
</dbReference>
<dbReference type="InterPro" id="IPR006344">
    <property type="entry name" value="RecD"/>
</dbReference>
<keyword evidence="2 11" id="KW-0547">Nucleotide-binding</keyword>
<evidence type="ECO:0000313" key="13">
    <source>
        <dbReference type="EMBL" id="GAA1102911.1"/>
    </source>
</evidence>
<keyword evidence="5 11" id="KW-0347">Helicase</keyword>
<dbReference type="Pfam" id="PF21185">
    <property type="entry name" value="RecD_N"/>
    <property type="match status" value="1"/>
</dbReference>
<keyword evidence="10 11" id="KW-0413">Isomerase</keyword>
<evidence type="ECO:0000256" key="3">
    <source>
        <dbReference type="ARBA" id="ARBA00022763"/>
    </source>
</evidence>
<feature type="domain" description="AAA+ ATPase" evidence="12">
    <location>
        <begin position="177"/>
        <end position="375"/>
    </location>
</feature>
<keyword evidence="9 11" id="KW-0234">DNA repair</keyword>
<proteinExistence type="inferred from homology"/>
<evidence type="ECO:0000256" key="2">
    <source>
        <dbReference type="ARBA" id="ARBA00022741"/>
    </source>
</evidence>
<dbReference type="SUPFAM" id="SSF52540">
    <property type="entry name" value="P-loop containing nucleoside triphosphate hydrolases"/>
    <property type="match status" value="2"/>
</dbReference>
<name>A0ABN1TTZ8_9ACTN</name>
<dbReference type="Gene3D" id="1.10.10.1020">
    <property type="entry name" value="RecBCD complex, subunit RecD, N-terminal domain"/>
    <property type="match status" value="1"/>
</dbReference>
<feature type="binding site" evidence="11">
    <location>
        <begin position="185"/>
        <end position="192"/>
    </location>
    <ligand>
        <name>ATP</name>
        <dbReference type="ChEBI" id="CHEBI:30616"/>
    </ligand>
</feature>
<dbReference type="NCBIfam" id="TIGR01447">
    <property type="entry name" value="recD"/>
    <property type="match status" value="1"/>
</dbReference>
<comment type="caution">
    <text evidence="13">The sequence shown here is derived from an EMBL/GenBank/DDBJ whole genome shotgun (WGS) entry which is preliminary data.</text>
</comment>
<dbReference type="InterPro" id="IPR027417">
    <property type="entry name" value="P-loop_NTPase"/>
</dbReference>
<dbReference type="EMBL" id="BAAALG010000009">
    <property type="protein sequence ID" value="GAA1102911.1"/>
    <property type="molecule type" value="Genomic_DNA"/>
</dbReference>